<dbReference type="InterPro" id="IPR036291">
    <property type="entry name" value="NAD(P)-bd_dom_sf"/>
</dbReference>
<accession>A0A498R774</accession>
<name>A0A498R774_9FIRM</name>
<dbReference type="PANTHER" id="PTHR14097">
    <property type="entry name" value="OXIDOREDUCTASE HTATIP2"/>
    <property type="match status" value="1"/>
</dbReference>
<dbReference type="Gene3D" id="3.40.50.720">
    <property type="entry name" value="NAD(P)-binding Rossmann-like Domain"/>
    <property type="match status" value="1"/>
</dbReference>
<dbReference type="SUPFAM" id="SSF51735">
    <property type="entry name" value="NAD(P)-binding Rossmann-fold domains"/>
    <property type="match status" value="1"/>
</dbReference>
<reference evidence="3 4" key="1">
    <citation type="submission" date="2018-06" db="EMBL/GenBank/DDBJ databases">
        <authorList>
            <person name="Strepis N."/>
        </authorList>
    </citation>
    <scope>NUCLEOTIDE SEQUENCE [LARGE SCALE GENOMIC DNA]</scope>
    <source>
        <strain evidence="3">LUCI</strain>
    </source>
</reference>
<evidence type="ECO:0000313" key="3">
    <source>
        <dbReference type="EMBL" id="VBB08606.1"/>
    </source>
</evidence>
<dbReference type="Pfam" id="PF01370">
    <property type="entry name" value="Epimerase"/>
    <property type="match status" value="1"/>
</dbReference>
<organism evidence="3 4">
    <name type="scientific">Lucifera butyrica</name>
    <dbReference type="NCBI Taxonomy" id="1351585"/>
    <lineage>
        <taxon>Bacteria</taxon>
        <taxon>Bacillati</taxon>
        <taxon>Bacillota</taxon>
        <taxon>Negativicutes</taxon>
        <taxon>Veillonellales</taxon>
        <taxon>Veillonellaceae</taxon>
        <taxon>Lucifera</taxon>
    </lineage>
</organism>
<feature type="domain" description="NAD-dependent epimerase/dehydratase" evidence="2">
    <location>
        <begin position="3"/>
        <end position="111"/>
    </location>
</feature>
<sequence>MKVIIFGATGMIGQGVLRECLLDDEIETVLSVGRSVTGVQHDKLCEVVHDDFEDFSAIEDILAGYDACLYCLGVSSTGMSEEEYHRITFGFTRAAAETLVKLNPAMTFGYISGAGTDSSGQGGQMWARVKGKTENMLLGLPFKSAHMFRPAYIQPLNGIVSKTKLYRVMYKVLGNLYPLLKLLFPKSVTTTEILGRAMLKAAKKGFPKQILEAADINNIGL</sequence>
<evidence type="ECO:0000259" key="2">
    <source>
        <dbReference type="Pfam" id="PF01370"/>
    </source>
</evidence>
<dbReference type="AlphaFoldDB" id="A0A498R774"/>
<comment type="subcellular location">
    <subcellularLocation>
        <location evidence="1">Membrane</location>
    </subcellularLocation>
</comment>
<dbReference type="PANTHER" id="PTHR14097:SF8">
    <property type="entry name" value="NAD(P)-BINDING DOMAIN-CONTAINING PROTEIN"/>
    <property type="match status" value="1"/>
</dbReference>
<gene>
    <name evidence="3" type="ORF">LUCI_3884</name>
</gene>
<protein>
    <recommendedName>
        <fullName evidence="2">NAD-dependent epimerase/dehydratase domain-containing protein</fullName>
    </recommendedName>
</protein>
<evidence type="ECO:0000313" key="4">
    <source>
        <dbReference type="Proteomes" id="UP000277811"/>
    </source>
</evidence>
<proteinExistence type="predicted"/>
<dbReference type="GO" id="GO:0016020">
    <property type="term" value="C:membrane"/>
    <property type="evidence" value="ECO:0007669"/>
    <property type="project" value="UniProtKB-SubCell"/>
</dbReference>
<dbReference type="EMBL" id="UPPP01000094">
    <property type="protein sequence ID" value="VBB08606.1"/>
    <property type="molecule type" value="Genomic_DNA"/>
</dbReference>
<dbReference type="InterPro" id="IPR001509">
    <property type="entry name" value="Epimerase_deHydtase"/>
</dbReference>
<dbReference type="OrthoDB" id="9798632at2"/>
<keyword evidence="4" id="KW-1185">Reference proteome</keyword>
<evidence type="ECO:0000256" key="1">
    <source>
        <dbReference type="ARBA" id="ARBA00004370"/>
    </source>
</evidence>
<dbReference type="Proteomes" id="UP000277811">
    <property type="component" value="Unassembled WGS sequence"/>
</dbReference>
<dbReference type="RefSeq" id="WP_122629479.1">
    <property type="nucleotide sequence ID" value="NZ_UPPP01000094.1"/>
</dbReference>